<evidence type="ECO:0000256" key="3">
    <source>
        <dbReference type="SAM" id="SignalP"/>
    </source>
</evidence>
<dbReference type="EMBL" id="AP025314">
    <property type="protein sequence ID" value="BDD09989.1"/>
    <property type="molecule type" value="Genomic_DNA"/>
</dbReference>
<dbReference type="RefSeq" id="WP_338391571.1">
    <property type="nucleotide sequence ID" value="NZ_AP025314.1"/>
</dbReference>
<sequence>MKRLIFSITALASLALCLYSCSVDETPPFLPEWQNRGEYLPKQHSPDEPFNYSNITKMKGDRFFVQQFIFGAEGTEILLSEDLGRTWNTSLSIPYTANNTFTTHGETHAWFIIAGDGELPQVHRTDNIGTTWEALDPVDSGLDPRFSPNASFFLNDKIGWASGSDSIASAYKTIYKTTDGGQTWKKKTNGLTQDRFSEFSAIKFRNKDVGFAGERDGIWRSTNAGDLWEKVYTGQEIYYADIVCTSDKSVYALGNLLSTDATVLLHSVDGGDNWTFLKLPAILDNTSANQLFFVNQAEGYLLTKDFLLRTKDGGLNWEVDFKVKGDDDGYFLNMAIIPGSGFHQKFMVGIGRYRYWYYGFPDEKP</sequence>
<feature type="chain" id="PRO_5043998086" description="Photosynthesis system II assembly factor Ycf48/Hcf136-like domain-containing protein" evidence="3">
    <location>
        <begin position="23"/>
        <end position="365"/>
    </location>
</feature>
<proteinExistence type="predicted"/>
<keyword evidence="2" id="KW-0604">Photosystem II</keyword>
<dbReference type="Gene3D" id="2.130.10.10">
    <property type="entry name" value="YVTN repeat-like/Quinoprotein amine dehydrogenase"/>
    <property type="match status" value="1"/>
</dbReference>
<evidence type="ECO:0000313" key="6">
    <source>
        <dbReference type="Proteomes" id="UP001348817"/>
    </source>
</evidence>
<dbReference type="PANTHER" id="PTHR47199:SF2">
    <property type="entry name" value="PHOTOSYSTEM II STABILITY_ASSEMBLY FACTOR HCF136, CHLOROPLASTIC"/>
    <property type="match status" value="1"/>
</dbReference>
<feature type="signal peptide" evidence="3">
    <location>
        <begin position="1"/>
        <end position="22"/>
    </location>
</feature>
<dbReference type="GO" id="GO:0009523">
    <property type="term" value="C:photosystem II"/>
    <property type="evidence" value="ECO:0007669"/>
    <property type="project" value="UniProtKB-KW"/>
</dbReference>
<keyword evidence="3" id="KW-0732">Signal</keyword>
<reference evidence="5 6" key="1">
    <citation type="submission" date="2021-12" db="EMBL/GenBank/DDBJ databases">
        <title>Genome sequencing of bacteria with rrn-lacking chromosome and rrn-plasmid.</title>
        <authorList>
            <person name="Anda M."/>
            <person name="Iwasaki W."/>
        </authorList>
    </citation>
    <scope>NUCLEOTIDE SEQUENCE [LARGE SCALE GENOMIC DNA]</scope>
    <source>
        <strain evidence="5 6">DSM 100852</strain>
    </source>
</reference>
<dbReference type="AlphaFoldDB" id="A0AAU9CCY8"/>
<keyword evidence="1" id="KW-0602">Photosynthesis</keyword>
<dbReference type="SUPFAM" id="SSF50939">
    <property type="entry name" value="Sialidases"/>
    <property type="match status" value="1"/>
</dbReference>
<dbReference type="InterPro" id="IPR015943">
    <property type="entry name" value="WD40/YVTN_repeat-like_dom_sf"/>
</dbReference>
<name>A0AAU9CCY8_9BACT</name>
<dbReference type="GO" id="GO:0015979">
    <property type="term" value="P:photosynthesis"/>
    <property type="evidence" value="ECO:0007669"/>
    <property type="project" value="UniProtKB-KW"/>
</dbReference>
<dbReference type="Pfam" id="PF14870">
    <property type="entry name" value="PSII_BNR"/>
    <property type="match status" value="1"/>
</dbReference>
<dbReference type="PANTHER" id="PTHR47199">
    <property type="entry name" value="PHOTOSYSTEM II STABILITY/ASSEMBLY FACTOR HCF136, CHLOROPLASTIC"/>
    <property type="match status" value="1"/>
</dbReference>
<gene>
    <name evidence="5" type="ORF">FUAX_24210</name>
</gene>
<evidence type="ECO:0000256" key="1">
    <source>
        <dbReference type="ARBA" id="ARBA00022531"/>
    </source>
</evidence>
<protein>
    <recommendedName>
        <fullName evidence="4">Photosynthesis system II assembly factor Ycf48/Hcf136-like domain-containing protein</fullName>
    </recommendedName>
</protein>
<evidence type="ECO:0000256" key="2">
    <source>
        <dbReference type="ARBA" id="ARBA00023276"/>
    </source>
</evidence>
<dbReference type="Proteomes" id="UP001348817">
    <property type="component" value="Chromosome"/>
</dbReference>
<keyword evidence="6" id="KW-1185">Reference proteome</keyword>
<feature type="domain" description="Photosynthesis system II assembly factor Ycf48/Hcf136-like" evidence="4">
    <location>
        <begin position="170"/>
        <end position="232"/>
    </location>
</feature>
<evidence type="ECO:0000313" key="5">
    <source>
        <dbReference type="EMBL" id="BDD09989.1"/>
    </source>
</evidence>
<dbReference type="InterPro" id="IPR028203">
    <property type="entry name" value="PSII_CF48-like_dom"/>
</dbReference>
<organism evidence="5 6">
    <name type="scientific">Fulvitalea axinellae</name>
    <dbReference type="NCBI Taxonomy" id="1182444"/>
    <lineage>
        <taxon>Bacteria</taxon>
        <taxon>Pseudomonadati</taxon>
        <taxon>Bacteroidota</taxon>
        <taxon>Cytophagia</taxon>
        <taxon>Cytophagales</taxon>
        <taxon>Persicobacteraceae</taxon>
        <taxon>Fulvitalea</taxon>
    </lineage>
</organism>
<dbReference type="KEGG" id="fax:FUAX_24210"/>
<dbReference type="InterPro" id="IPR036278">
    <property type="entry name" value="Sialidase_sf"/>
</dbReference>
<evidence type="ECO:0000259" key="4">
    <source>
        <dbReference type="Pfam" id="PF14870"/>
    </source>
</evidence>
<accession>A0AAU9CCY8</accession>